<dbReference type="InterPro" id="IPR019734">
    <property type="entry name" value="TPR_rpt"/>
</dbReference>
<dbReference type="SMART" id="SM00862">
    <property type="entry name" value="Trans_reg_C"/>
    <property type="match status" value="1"/>
</dbReference>
<dbReference type="AlphaFoldDB" id="A0A917ZXL3"/>
<dbReference type="PANTHER" id="PTHR35807">
    <property type="entry name" value="TRANSCRIPTIONAL REGULATOR REDD-RELATED"/>
    <property type="match status" value="1"/>
</dbReference>
<dbReference type="Gene3D" id="1.10.10.10">
    <property type="entry name" value="Winged helix-like DNA-binding domain superfamily/Winged helix DNA-binding domain"/>
    <property type="match status" value="1"/>
</dbReference>
<dbReference type="PROSITE" id="PS50005">
    <property type="entry name" value="TPR"/>
    <property type="match status" value="2"/>
</dbReference>
<dbReference type="SUPFAM" id="SSF52540">
    <property type="entry name" value="P-loop containing nucleoside triphosphate hydrolases"/>
    <property type="match status" value="1"/>
</dbReference>
<dbReference type="SMART" id="SM01043">
    <property type="entry name" value="BTAD"/>
    <property type="match status" value="1"/>
</dbReference>
<evidence type="ECO:0000256" key="5">
    <source>
        <dbReference type="ARBA" id="ARBA00023163"/>
    </source>
</evidence>
<dbReference type="Gene3D" id="3.40.50.300">
    <property type="entry name" value="P-loop containing nucleotide triphosphate hydrolases"/>
    <property type="match status" value="1"/>
</dbReference>
<evidence type="ECO:0000259" key="8">
    <source>
        <dbReference type="SMART" id="SM01043"/>
    </source>
</evidence>
<dbReference type="EMBL" id="BMMS01000032">
    <property type="protein sequence ID" value="GGO97246.1"/>
    <property type="molecule type" value="Genomic_DNA"/>
</dbReference>
<keyword evidence="10" id="KW-1185">Reference proteome</keyword>
<evidence type="ECO:0000256" key="6">
    <source>
        <dbReference type="PROSITE-ProRule" id="PRU00339"/>
    </source>
</evidence>
<feature type="domain" description="Bacterial transcriptional activator" evidence="8">
    <location>
        <begin position="98"/>
        <end position="239"/>
    </location>
</feature>
<keyword evidence="2" id="KW-0902">Two-component regulatory system</keyword>
<comment type="caution">
    <text evidence="9">The sequence shown here is derived from an EMBL/GenBank/DDBJ whole genome shotgun (WGS) entry which is preliminary data.</text>
</comment>
<dbReference type="GO" id="GO:0006355">
    <property type="term" value="P:regulation of DNA-templated transcription"/>
    <property type="evidence" value="ECO:0007669"/>
    <property type="project" value="InterPro"/>
</dbReference>
<dbReference type="Pfam" id="PF13424">
    <property type="entry name" value="TPR_12"/>
    <property type="match status" value="2"/>
</dbReference>
<gene>
    <name evidence="9" type="ORF">GCM10012280_58620</name>
</gene>
<protein>
    <submittedName>
        <fullName evidence="9">Uncharacterized protein</fullName>
    </submittedName>
</protein>
<evidence type="ECO:0000259" key="7">
    <source>
        <dbReference type="SMART" id="SM00862"/>
    </source>
</evidence>
<feature type="domain" description="OmpR/PhoB-type" evidence="7">
    <location>
        <begin position="18"/>
        <end position="91"/>
    </location>
</feature>
<feature type="repeat" description="TPR" evidence="6">
    <location>
        <begin position="834"/>
        <end position="867"/>
    </location>
</feature>
<dbReference type="Proteomes" id="UP000641932">
    <property type="component" value="Unassembled WGS sequence"/>
</dbReference>
<dbReference type="InterPro" id="IPR016032">
    <property type="entry name" value="Sig_transdc_resp-reg_C-effctor"/>
</dbReference>
<sequence length="936" mass="101952">MVAVEFGVLGSIEARVDGGLVELGHARQRLLLAALLVDLGREVSIEELAERIWGESQAQRGTLYGYLSRLRRALAAVEGVEITRRPAGYVLTAGAAVVDLHRFRDLVDRARAAEDDAQAANLFGQALDLWRGEALATMDTAWAGTVREELHQERLAAELDRTEARLRLGQHLDLVAGLRARTKEHPWDERLAGQLMLALYRCGRATEALAHYQHTRRRLAKELGIDPGPELRRLHQQILTGDCALTPRAGVAPAAPVPRQLPAPPALFTGRERELAALTAGANGAGGTVVVSAIGGTGGIGKTHLALHWAYRHLDRFGDGQLYVNLRGFDPSEEPLTPSAAIRGFLDALGVASGAVPPDPDARVALYRSLVAGRRMLVVLDNARDSAQVVPLLPGSPSCTVLITSRRQLTGLTATHGAAPLALDMLPEAEAHELLGRHLGPDRLAAEPGAVAALLKHCAGLPLALSIVAARAAAQPGFPLAHLAEELAKTGTRLDALDAGDLSVDLRTVFASSYHALDTAAARGFTLLGLAPGPDISLNAAAELTGTTPARARVLLRTLETAHLIQQHTPDRYRMHDLVRLYAGEQGRHDLDEADRTRALRRLLDFYLHTAYHANRLLYPHWTIRLELGPPSAGCTPHRCADAAEAQQWFQAELPCLQAAPQLARALGWPTLTWQLPEALFNLRLRQGRPGEDLAMWRTAIEAAERLDDPAARAVTHLRLGQASMLAGRYDEARAHLEQALPLFERTGDLLGQGQAHFWLGITWEQQADPQRALLCHEHALDHYRAVGDALHEAGALNTIGWCLAQLGHGEKAHDYCEQALAINRAEGDRYGEALNLESLGYIAHHRGRYRQALEYYHQALTVCQETDSTWSEAEVLGCMGDAHRALGQHAEARQAWRQALDLYQTQHRTEQATHVQQQLNALDDIGTLTDTEGAP</sequence>
<dbReference type="SUPFAM" id="SSF46894">
    <property type="entry name" value="C-terminal effector domain of the bipartite response regulators"/>
    <property type="match status" value="1"/>
</dbReference>
<evidence type="ECO:0000256" key="2">
    <source>
        <dbReference type="ARBA" id="ARBA00023012"/>
    </source>
</evidence>
<feature type="repeat" description="TPR" evidence="6">
    <location>
        <begin position="714"/>
        <end position="747"/>
    </location>
</feature>
<dbReference type="GO" id="GO:0003677">
    <property type="term" value="F:DNA binding"/>
    <property type="evidence" value="ECO:0007669"/>
    <property type="project" value="UniProtKB-KW"/>
</dbReference>
<dbReference type="InterPro" id="IPR051677">
    <property type="entry name" value="AfsR-DnrI-RedD_regulator"/>
</dbReference>
<organism evidence="9 10">
    <name type="scientific">Wenjunlia tyrosinilytica</name>
    <dbReference type="NCBI Taxonomy" id="1544741"/>
    <lineage>
        <taxon>Bacteria</taxon>
        <taxon>Bacillati</taxon>
        <taxon>Actinomycetota</taxon>
        <taxon>Actinomycetes</taxon>
        <taxon>Kitasatosporales</taxon>
        <taxon>Streptomycetaceae</taxon>
        <taxon>Wenjunlia</taxon>
    </lineage>
</organism>
<dbReference type="Pfam" id="PF03704">
    <property type="entry name" value="BTAD"/>
    <property type="match status" value="1"/>
</dbReference>
<dbReference type="SUPFAM" id="SSF48452">
    <property type="entry name" value="TPR-like"/>
    <property type="match status" value="2"/>
</dbReference>
<keyword evidence="6" id="KW-0802">TPR repeat</keyword>
<reference evidence="9" key="1">
    <citation type="journal article" date="2014" name="Int. J. Syst. Evol. Microbiol.">
        <title>Complete genome sequence of Corynebacterium casei LMG S-19264T (=DSM 44701T), isolated from a smear-ripened cheese.</title>
        <authorList>
            <consortium name="US DOE Joint Genome Institute (JGI-PGF)"/>
            <person name="Walter F."/>
            <person name="Albersmeier A."/>
            <person name="Kalinowski J."/>
            <person name="Ruckert C."/>
        </authorList>
    </citation>
    <scope>NUCLEOTIDE SEQUENCE</scope>
    <source>
        <strain evidence="9">CGMCC 4.7201</strain>
    </source>
</reference>
<evidence type="ECO:0000256" key="1">
    <source>
        <dbReference type="ARBA" id="ARBA00005820"/>
    </source>
</evidence>
<dbReference type="CDD" id="cd15831">
    <property type="entry name" value="BTAD"/>
    <property type="match status" value="1"/>
</dbReference>
<evidence type="ECO:0000256" key="3">
    <source>
        <dbReference type="ARBA" id="ARBA00023015"/>
    </source>
</evidence>
<evidence type="ECO:0000313" key="10">
    <source>
        <dbReference type="Proteomes" id="UP000641932"/>
    </source>
</evidence>
<dbReference type="InterPro" id="IPR011990">
    <property type="entry name" value="TPR-like_helical_dom_sf"/>
</dbReference>
<comment type="similarity">
    <text evidence="1">Belongs to the AfsR/DnrI/RedD regulatory family.</text>
</comment>
<proteinExistence type="inferred from homology"/>
<dbReference type="InterPro" id="IPR036388">
    <property type="entry name" value="WH-like_DNA-bd_sf"/>
</dbReference>
<dbReference type="PANTHER" id="PTHR35807:SF1">
    <property type="entry name" value="TRANSCRIPTIONAL REGULATOR REDD"/>
    <property type="match status" value="1"/>
</dbReference>
<evidence type="ECO:0000313" key="9">
    <source>
        <dbReference type="EMBL" id="GGO97246.1"/>
    </source>
</evidence>
<dbReference type="InterPro" id="IPR005158">
    <property type="entry name" value="BTAD"/>
</dbReference>
<dbReference type="GO" id="GO:0000160">
    <property type="term" value="P:phosphorelay signal transduction system"/>
    <property type="evidence" value="ECO:0007669"/>
    <property type="project" value="UniProtKB-KW"/>
</dbReference>
<dbReference type="Gene3D" id="1.25.40.10">
    <property type="entry name" value="Tetratricopeptide repeat domain"/>
    <property type="match status" value="3"/>
</dbReference>
<keyword evidence="3" id="KW-0805">Transcription regulation</keyword>
<dbReference type="PRINTS" id="PR00364">
    <property type="entry name" value="DISEASERSIST"/>
</dbReference>
<name>A0A917ZXL3_9ACTN</name>
<keyword evidence="4" id="KW-0238">DNA-binding</keyword>
<dbReference type="InterPro" id="IPR027417">
    <property type="entry name" value="P-loop_NTPase"/>
</dbReference>
<dbReference type="SMART" id="SM00028">
    <property type="entry name" value="TPR"/>
    <property type="match status" value="5"/>
</dbReference>
<reference evidence="9" key="2">
    <citation type="submission" date="2020-09" db="EMBL/GenBank/DDBJ databases">
        <authorList>
            <person name="Sun Q."/>
            <person name="Zhou Y."/>
        </authorList>
    </citation>
    <scope>NUCLEOTIDE SEQUENCE</scope>
    <source>
        <strain evidence="9">CGMCC 4.7201</strain>
    </source>
</reference>
<evidence type="ECO:0000256" key="4">
    <source>
        <dbReference type="ARBA" id="ARBA00023125"/>
    </source>
</evidence>
<dbReference type="InterPro" id="IPR001867">
    <property type="entry name" value="OmpR/PhoB-type_DNA-bd"/>
</dbReference>
<keyword evidence="5" id="KW-0804">Transcription</keyword>
<dbReference type="GO" id="GO:0043531">
    <property type="term" value="F:ADP binding"/>
    <property type="evidence" value="ECO:0007669"/>
    <property type="project" value="InterPro"/>
</dbReference>
<accession>A0A917ZXL3</accession>